<accession>A0A1V9Z9R8</accession>
<organism evidence="2 3">
    <name type="scientific">Achlya hypogyna</name>
    <name type="common">Oomycete</name>
    <name type="synonym">Protoachlya hypogyna</name>
    <dbReference type="NCBI Taxonomy" id="1202772"/>
    <lineage>
        <taxon>Eukaryota</taxon>
        <taxon>Sar</taxon>
        <taxon>Stramenopiles</taxon>
        <taxon>Oomycota</taxon>
        <taxon>Saprolegniomycetes</taxon>
        <taxon>Saprolegniales</taxon>
        <taxon>Achlyaceae</taxon>
        <taxon>Achlya</taxon>
    </lineage>
</organism>
<feature type="compositionally biased region" description="Polar residues" evidence="1">
    <location>
        <begin position="68"/>
        <end position="85"/>
    </location>
</feature>
<gene>
    <name evidence="2" type="ORF">ACHHYP_20041</name>
</gene>
<name>A0A1V9Z9R8_ACHHY</name>
<evidence type="ECO:0000313" key="2">
    <source>
        <dbReference type="EMBL" id="OQR94745.1"/>
    </source>
</evidence>
<feature type="compositionally biased region" description="Basic and acidic residues" evidence="1">
    <location>
        <begin position="237"/>
        <end position="254"/>
    </location>
</feature>
<dbReference type="AlphaFoldDB" id="A0A1V9Z9R8"/>
<reference evidence="2 3" key="1">
    <citation type="journal article" date="2014" name="Genome Biol. Evol.">
        <title>The secreted proteins of Achlya hypogyna and Thraustotheca clavata identify the ancestral oomycete secretome and reveal gene acquisitions by horizontal gene transfer.</title>
        <authorList>
            <person name="Misner I."/>
            <person name="Blouin N."/>
            <person name="Leonard G."/>
            <person name="Richards T.A."/>
            <person name="Lane C.E."/>
        </authorList>
    </citation>
    <scope>NUCLEOTIDE SEQUENCE [LARGE SCALE GENOMIC DNA]</scope>
    <source>
        <strain evidence="2 3">ATCC 48635</strain>
    </source>
</reference>
<dbReference type="EMBL" id="JNBR01000352">
    <property type="protein sequence ID" value="OQR94745.1"/>
    <property type="molecule type" value="Genomic_DNA"/>
</dbReference>
<dbReference type="Proteomes" id="UP000243579">
    <property type="component" value="Unassembled WGS sequence"/>
</dbReference>
<feature type="compositionally biased region" description="Basic and acidic residues" evidence="1">
    <location>
        <begin position="193"/>
        <end position="211"/>
    </location>
</feature>
<feature type="compositionally biased region" description="Basic and acidic residues" evidence="1">
    <location>
        <begin position="56"/>
        <end position="67"/>
    </location>
</feature>
<proteinExistence type="predicted"/>
<evidence type="ECO:0000313" key="3">
    <source>
        <dbReference type="Proteomes" id="UP000243579"/>
    </source>
</evidence>
<keyword evidence="3" id="KW-1185">Reference proteome</keyword>
<feature type="region of interest" description="Disordered" evidence="1">
    <location>
        <begin position="34"/>
        <end position="298"/>
    </location>
</feature>
<sequence>MANDDDGAMERRTLTKVLQEKLPMAVTLLRMAMGNSSHGKDCDDSKPIAQQNSDTSEGKHLISEDTSTRAAASTVPTQITSTPPSTRAICATARIDTPLVRRTTRGAAAPHARPSAPSTPAKVAQGDATTCDDTDTSKIDKAGKPGACSPKDSNLGTAKRRKVDPNKSPTPSKTMSTPPSVVAKKKSGATKKRFLDRLHIDMKNPTDAVDKSKKRVRTASQFNLPPAEAPRRQKAPRRADTKPSPKPQRVRETPTPRAKGKRKLTFAAASSSSGEESAEEEAKPESAPAPDDPQGPVLHPWLVRHIKGKPLPEDWVWQMFDADYFQPLPASRFDELERLRRSVAALADPFMAPDTAPPGWVVDAHDPPFELPPRGRYYREVWDDEAFVADTGGGFRVIADHRELVVNYDDDLFEAYHCKLEGAADVLATDVLPDPERGEPPVADEIAVRLEQCIAQLVPQVLASWQTLQALSDHAREMAPFEAIHRQEQALVRRVERAYTHGRDALRAKVQARADPRMASRLRHMAPPQAAAFVYATRFARLLVVGDGVDFLDRTGLWEPATVVDAFTEDDELLTHIKVRVGPMAAQEWVSVYSGRLMPPGACSGRAAPVLDLNITQGPGGAYGVTHAKVVLPRDANAVAMARALETLRGSEA</sequence>
<feature type="compositionally biased region" description="Basic residues" evidence="1">
    <location>
        <begin position="183"/>
        <end position="192"/>
    </location>
</feature>
<evidence type="ECO:0000256" key="1">
    <source>
        <dbReference type="SAM" id="MobiDB-lite"/>
    </source>
</evidence>
<protein>
    <submittedName>
        <fullName evidence="2">Uncharacterized protein</fullName>
    </submittedName>
</protein>
<feature type="compositionally biased region" description="Low complexity" evidence="1">
    <location>
        <begin position="107"/>
        <end position="121"/>
    </location>
</feature>
<comment type="caution">
    <text evidence="2">The sequence shown here is derived from an EMBL/GenBank/DDBJ whole genome shotgun (WGS) entry which is preliminary data.</text>
</comment>
<dbReference type="OrthoDB" id="78657at2759"/>
<feature type="compositionally biased region" description="Low complexity" evidence="1">
    <location>
        <begin position="167"/>
        <end position="180"/>
    </location>
</feature>